<dbReference type="GO" id="GO:0003676">
    <property type="term" value="F:nucleic acid binding"/>
    <property type="evidence" value="ECO:0007669"/>
    <property type="project" value="InterPro"/>
</dbReference>
<dbReference type="InterPro" id="IPR001584">
    <property type="entry name" value="Integrase_cat-core"/>
</dbReference>
<name>A0A1U7Z014_NICSY</name>
<feature type="domain" description="Integrase catalytic" evidence="1">
    <location>
        <begin position="1"/>
        <end position="90"/>
    </location>
</feature>
<evidence type="ECO:0000259" key="1">
    <source>
        <dbReference type="PROSITE" id="PS50994"/>
    </source>
</evidence>
<dbReference type="PANTHER" id="PTHR48475">
    <property type="entry name" value="RIBONUCLEASE H"/>
    <property type="match status" value="1"/>
</dbReference>
<dbReference type="PROSITE" id="PS50994">
    <property type="entry name" value="INTEGRASE"/>
    <property type="match status" value="1"/>
</dbReference>
<keyword evidence="2" id="KW-1185">Reference proteome</keyword>
<dbReference type="Proteomes" id="UP000189701">
    <property type="component" value="Unplaced"/>
</dbReference>
<accession>A0A1U7Z014</accession>
<evidence type="ECO:0000313" key="2">
    <source>
        <dbReference type="Proteomes" id="UP000189701"/>
    </source>
</evidence>
<dbReference type="InterPro" id="IPR036397">
    <property type="entry name" value="RNaseH_sf"/>
</dbReference>
<organism evidence="2 3">
    <name type="scientific">Nicotiana sylvestris</name>
    <name type="common">Wood tobacco</name>
    <name type="synonym">South American tobacco</name>
    <dbReference type="NCBI Taxonomy" id="4096"/>
    <lineage>
        <taxon>Eukaryota</taxon>
        <taxon>Viridiplantae</taxon>
        <taxon>Streptophyta</taxon>
        <taxon>Embryophyta</taxon>
        <taxon>Tracheophyta</taxon>
        <taxon>Spermatophyta</taxon>
        <taxon>Magnoliopsida</taxon>
        <taxon>eudicotyledons</taxon>
        <taxon>Gunneridae</taxon>
        <taxon>Pentapetalae</taxon>
        <taxon>asterids</taxon>
        <taxon>lamiids</taxon>
        <taxon>Solanales</taxon>
        <taxon>Solanaceae</taxon>
        <taxon>Nicotianoideae</taxon>
        <taxon>Nicotianeae</taxon>
        <taxon>Nicotiana</taxon>
    </lineage>
</organism>
<dbReference type="OrthoDB" id="1934939at2759"/>
<reference evidence="2" key="1">
    <citation type="journal article" date="2013" name="Genome Biol.">
        <title>Reference genomes and transcriptomes of Nicotiana sylvestris and Nicotiana tomentosiformis.</title>
        <authorList>
            <person name="Sierro N."/>
            <person name="Battey J.N."/>
            <person name="Ouadi S."/>
            <person name="Bovet L."/>
            <person name="Goepfert S."/>
            <person name="Bakaher N."/>
            <person name="Peitsch M.C."/>
            <person name="Ivanov N.V."/>
        </authorList>
    </citation>
    <scope>NUCLEOTIDE SEQUENCE [LARGE SCALE GENOMIC DNA]</scope>
</reference>
<dbReference type="STRING" id="4096.A0A1U7Z014"/>
<protein>
    <submittedName>
        <fullName evidence="3">Uncharacterized protein LOC104249896</fullName>
    </submittedName>
</protein>
<dbReference type="RefSeq" id="XP_009804714.1">
    <property type="nucleotide sequence ID" value="XM_009806412.1"/>
</dbReference>
<dbReference type="Gene3D" id="3.30.420.10">
    <property type="entry name" value="Ribonuclease H-like superfamily/Ribonuclease H"/>
    <property type="match status" value="1"/>
</dbReference>
<dbReference type="AlphaFoldDB" id="A0A1U7Z014"/>
<dbReference type="SUPFAM" id="SSF53098">
    <property type="entry name" value="Ribonuclease H-like"/>
    <property type="match status" value="1"/>
</dbReference>
<evidence type="ECO:0000313" key="3">
    <source>
        <dbReference type="RefSeq" id="XP_009804714.1"/>
    </source>
</evidence>
<gene>
    <name evidence="3" type="primary">LOC104249896</name>
</gene>
<dbReference type="InterPro" id="IPR012337">
    <property type="entry name" value="RNaseH-like_sf"/>
</dbReference>
<proteinExistence type="predicted"/>
<dbReference type="eggNOG" id="KOG0017">
    <property type="taxonomic scope" value="Eukaryota"/>
</dbReference>
<sequence length="107" mass="12309">MDNGKTFDNRLMNKICNLFSFIQRNSSMYNATANGLVEAFNETLCNLLQKVVSNSKRYLHDRMEEALWAYTTTHNTPTQETPHSLVYGVEAVLQLERQIPSLRLAIQ</sequence>
<reference evidence="3" key="2">
    <citation type="submission" date="2025-08" db="UniProtKB">
        <authorList>
            <consortium name="RefSeq"/>
        </authorList>
    </citation>
    <scope>IDENTIFICATION</scope>
    <source>
        <tissue evidence="3">Leaf</tissue>
    </source>
</reference>
<dbReference type="PANTHER" id="PTHR48475:SF1">
    <property type="entry name" value="RNASE H TYPE-1 DOMAIN-CONTAINING PROTEIN"/>
    <property type="match status" value="1"/>
</dbReference>
<dbReference type="GO" id="GO:0015074">
    <property type="term" value="P:DNA integration"/>
    <property type="evidence" value="ECO:0007669"/>
    <property type="project" value="InterPro"/>
</dbReference>